<accession>A0A4R5AA22</accession>
<name>A0A4R5AA22_9ACTN</name>
<dbReference type="EMBL" id="SMKY01000285">
    <property type="protein sequence ID" value="TDD67574.1"/>
    <property type="molecule type" value="Genomic_DNA"/>
</dbReference>
<dbReference type="InterPro" id="IPR036856">
    <property type="entry name" value="Ald_Oxase/Xan_DH_a/b_sf"/>
</dbReference>
<keyword evidence="5" id="KW-1185">Reference proteome</keyword>
<dbReference type="AlphaFoldDB" id="A0A4R5AA22"/>
<dbReference type="PANTHER" id="PTHR11908">
    <property type="entry name" value="XANTHINE DEHYDROGENASE"/>
    <property type="match status" value="1"/>
</dbReference>
<organism evidence="4 5">
    <name type="scientific">Actinomadura darangshiensis</name>
    <dbReference type="NCBI Taxonomy" id="705336"/>
    <lineage>
        <taxon>Bacteria</taxon>
        <taxon>Bacillati</taxon>
        <taxon>Actinomycetota</taxon>
        <taxon>Actinomycetes</taxon>
        <taxon>Streptosporangiales</taxon>
        <taxon>Thermomonosporaceae</taxon>
        <taxon>Actinomadura</taxon>
    </lineage>
</organism>
<comment type="caution">
    <text evidence="4">The sequence shown here is derived from an EMBL/GenBank/DDBJ whole genome shotgun (WGS) entry which is preliminary data.</text>
</comment>
<dbReference type="InterPro" id="IPR016208">
    <property type="entry name" value="Ald_Oxase/xanthine_DH-like"/>
</dbReference>
<dbReference type="Pfam" id="PF01315">
    <property type="entry name" value="Ald_Xan_dh_C"/>
    <property type="match status" value="1"/>
</dbReference>
<dbReference type="InterPro" id="IPR008274">
    <property type="entry name" value="AldOxase/xan_DH_MoCoBD1"/>
</dbReference>
<sequence length="461" mass="50422">MARVNPIDGEFFKSERTSGFNVIGTTVPRSDALGHVTGRTEFFEDRTFPDLAHVKIHRSAYHHARIDSVDISEASKVPGVLRVITYKDVPANWYTVLRLIGIEPNDEPVLAEDRVLYAGEPIVAVVADSEAAAIEGAARVKVGYTALPAVFDVEEAMSPDAPVIKQAGTNFFVYEGHHARRIRFGDVEEGFAQADRIFEWRYSSAPIEHAPTETTGCVVVPQADGRLIIHTNTQAAFFTLDNTALILDRPFTDLRVKGGTVGGGFGGKVDVMVEPLACIAAALTNRPVKFVYTREEEMQVSSPRAAERIYIKDGVLDDGRIVARKIMLYVDAGAYSRHSPYGTTKAAAHLPGPYTIPNVYADCHCVYTNRTPSSAMRGFGVTIADFAIESQMDRIARALDIDPLRFRLINAYRDGDMKAHRKVASGTALIEVIQRAAALVGHDLPEEYLALSSSTPGEARS</sequence>
<dbReference type="SUPFAM" id="SSF54665">
    <property type="entry name" value="CO dehydrogenase molybdoprotein N-domain-like"/>
    <property type="match status" value="1"/>
</dbReference>
<dbReference type="Proteomes" id="UP000295578">
    <property type="component" value="Unassembled WGS sequence"/>
</dbReference>
<gene>
    <name evidence="4" type="ORF">E1293_37925</name>
</gene>
<dbReference type="Pfam" id="PF02738">
    <property type="entry name" value="MoCoBD_1"/>
    <property type="match status" value="1"/>
</dbReference>
<dbReference type="GO" id="GO:0005506">
    <property type="term" value="F:iron ion binding"/>
    <property type="evidence" value="ECO:0007669"/>
    <property type="project" value="InterPro"/>
</dbReference>
<dbReference type="PANTHER" id="PTHR11908:SF132">
    <property type="entry name" value="ALDEHYDE OXIDASE 1-RELATED"/>
    <property type="match status" value="1"/>
</dbReference>
<evidence type="ECO:0000256" key="2">
    <source>
        <dbReference type="ARBA" id="ARBA00023002"/>
    </source>
</evidence>
<dbReference type="SUPFAM" id="SSF56003">
    <property type="entry name" value="Molybdenum cofactor-binding domain"/>
    <property type="match status" value="1"/>
</dbReference>
<dbReference type="Gene3D" id="3.90.1170.50">
    <property type="entry name" value="Aldehyde oxidase/xanthine dehydrogenase, a/b hammerhead"/>
    <property type="match status" value="1"/>
</dbReference>
<evidence type="ECO:0000313" key="5">
    <source>
        <dbReference type="Proteomes" id="UP000295578"/>
    </source>
</evidence>
<evidence type="ECO:0000259" key="3">
    <source>
        <dbReference type="SMART" id="SM01008"/>
    </source>
</evidence>
<protein>
    <submittedName>
        <fullName evidence="4">Xanthine dehydrogenase family protein molybdopterin-binding subunit</fullName>
    </submittedName>
</protein>
<dbReference type="OrthoDB" id="9758509at2"/>
<dbReference type="InterPro" id="IPR000674">
    <property type="entry name" value="Ald_Oxase/Xan_DH_a/b"/>
</dbReference>
<dbReference type="Gene3D" id="3.30.365.10">
    <property type="entry name" value="Aldehyde oxidase/xanthine dehydrogenase, molybdopterin binding domain"/>
    <property type="match status" value="3"/>
</dbReference>
<evidence type="ECO:0000256" key="1">
    <source>
        <dbReference type="ARBA" id="ARBA00022505"/>
    </source>
</evidence>
<proteinExistence type="predicted"/>
<reference evidence="4 5" key="1">
    <citation type="submission" date="2019-03" db="EMBL/GenBank/DDBJ databases">
        <title>Draft genome sequences of novel Actinobacteria.</title>
        <authorList>
            <person name="Sahin N."/>
            <person name="Ay H."/>
            <person name="Saygin H."/>
        </authorList>
    </citation>
    <scope>NUCLEOTIDE SEQUENCE [LARGE SCALE GENOMIC DNA]</scope>
    <source>
        <strain evidence="4 5">DSM 45941</strain>
    </source>
</reference>
<dbReference type="RefSeq" id="WP_132203458.1">
    <property type="nucleotide sequence ID" value="NZ_SMKY01000285.1"/>
</dbReference>
<feature type="domain" description="Aldehyde oxidase/xanthine dehydrogenase a/b hammerhead" evidence="3">
    <location>
        <begin position="37"/>
        <end position="148"/>
    </location>
</feature>
<dbReference type="InterPro" id="IPR037165">
    <property type="entry name" value="AldOxase/xan_DH_Mopterin-bd_sf"/>
</dbReference>
<keyword evidence="1" id="KW-0500">Molybdenum</keyword>
<dbReference type="SMART" id="SM01008">
    <property type="entry name" value="Ald_Xan_dh_C"/>
    <property type="match status" value="1"/>
</dbReference>
<keyword evidence="2" id="KW-0560">Oxidoreductase</keyword>
<dbReference type="GO" id="GO:0016491">
    <property type="term" value="F:oxidoreductase activity"/>
    <property type="evidence" value="ECO:0007669"/>
    <property type="project" value="UniProtKB-KW"/>
</dbReference>
<evidence type="ECO:0000313" key="4">
    <source>
        <dbReference type="EMBL" id="TDD67574.1"/>
    </source>
</evidence>